<dbReference type="AlphaFoldDB" id="A0A1M2W1T5"/>
<name>A0A1M2W1T5_TRAPU</name>
<reference evidence="2 3" key="1">
    <citation type="submission" date="2016-10" db="EMBL/GenBank/DDBJ databases">
        <title>Genome sequence of the basidiomycete white-rot fungus Trametes pubescens.</title>
        <authorList>
            <person name="Makela M.R."/>
            <person name="Granchi Z."/>
            <person name="Peng M."/>
            <person name="De Vries R.P."/>
            <person name="Grigoriev I."/>
            <person name="Riley R."/>
            <person name="Hilden K."/>
        </authorList>
    </citation>
    <scope>NUCLEOTIDE SEQUENCE [LARGE SCALE GENOMIC DNA]</scope>
    <source>
        <strain evidence="2 3">FBCC735</strain>
    </source>
</reference>
<dbReference type="PANTHER" id="PTHR35040:SF9">
    <property type="entry name" value="4-LIKE CELL SURFACE PROTEIN, PUTATIVE (AFU_ORTHOLOGUE AFUA_4G14080)-RELATED"/>
    <property type="match status" value="1"/>
</dbReference>
<evidence type="ECO:0000256" key="1">
    <source>
        <dbReference type="SAM" id="SignalP"/>
    </source>
</evidence>
<sequence>MYIPRAVAAAATLASGVLVPLYIDPISGPDCTAWVPLINTIKAHPTVPFWAIINPNSGPGKSGSQAPTEYQQCIPKLRASNVVVLGYVPTSYGATKRKAGVTTDVNTYAGWKAAYKPDGIFFDEVSGKSGDLATYTTFASHARSLFKSGKGFISLNPGAAPSSTKYYGIADLLLTAENFYSDFKASMLSLGSSTPATKQAVVLTDGPSTPPTSLISTLITQDHVKAFYVTTDSQANGANPYDNFPTDLESFVAAIQSAQS</sequence>
<evidence type="ECO:0000313" key="2">
    <source>
        <dbReference type="EMBL" id="OJT13730.1"/>
    </source>
</evidence>
<feature type="signal peptide" evidence="1">
    <location>
        <begin position="1"/>
        <end position="16"/>
    </location>
</feature>
<dbReference type="OrthoDB" id="5342184at2759"/>
<proteinExistence type="predicted"/>
<dbReference type="Pfam" id="PF12138">
    <property type="entry name" value="Spherulin4"/>
    <property type="match status" value="1"/>
</dbReference>
<dbReference type="OMA" id="MYPLETA"/>
<feature type="chain" id="PRO_5012928318" evidence="1">
    <location>
        <begin position="17"/>
        <end position="260"/>
    </location>
</feature>
<comment type="caution">
    <text evidence="2">The sequence shown here is derived from an EMBL/GenBank/DDBJ whole genome shotgun (WGS) entry which is preliminary data.</text>
</comment>
<protein>
    <submittedName>
        <fullName evidence="2">Spherulin-4</fullName>
    </submittedName>
</protein>
<dbReference type="InterPro" id="IPR021986">
    <property type="entry name" value="Spherulin4"/>
</dbReference>
<organism evidence="2 3">
    <name type="scientific">Trametes pubescens</name>
    <name type="common">White-rot fungus</name>
    <dbReference type="NCBI Taxonomy" id="154538"/>
    <lineage>
        <taxon>Eukaryota</taxon>
        <taxon>Fungi</taxon>
        <taxon>Dikarya</taxon>
        <taxon>Basidiomycota</taxon>
        <taxon>Agaricomycotina</taxon>
        <taxon>Agaricomycetes</taxon>
        <taxon>Polyporales</taxon>
        <taxon>Polyporaceae</taxon>
        <taxon>Trametes</taxon>
    </lineage>
</organism>
<accession>A0A1M2W1T5</accession>
<gene>
    <name evidence="2" type="ORF">TRAPUB_9730</name>
</gene>
<keyword evidence="3" id="KW-1185">Reference proteome</keyword>
<keyword evidence="1" id="KW-0732">Signal</keyword>
<evidence type="ECO:0000313" key="3">
    <source>
        <dbReference type="Proteomes" id="UP000184267"/>
    </source>
</evidence>
<dbReference type="PANTHER" id="PTHR35040">
    <property type="match status" value="1"/>
</dbReference>
<dbReference type="EMBL" id="MNAD01000370">
    <property type="protein sequence ID" value="OJT13730.1"/>
    <property type="molecule type" value="Genomic_DNA"/>
</dbReference>
<dbReference type="Proteomes" id="UP000184267">
    <property type="component" value="Unassembled WGS sequence"/>
</dbReference>